<protein>
    <recommendedName>
        <fullName evidence="4">PHD-type domain-containing protein</fullName>
    </recommendedName>
</protein>
<evidence type="ECO:0000259" key="4">
    <source>
        <dbReference type="PROSITE" id="PS51805"/>
    </source>
</evidence>
<evidence type="ECO:0000313" key="5">
    <source>
        <dbReference type="Ensembl" id="ENSGALP00010007787.1"/>
    </source>
</evidence>
<sequence>IKGLMEAMLAPCAHRCSRLLSPSSPVCMLCRRAQVNPDICGQTFANGGLCAHQFCLFFANGLLEWRSPMGGIFGFSIDAVRRTIQLADQKHCFVCGGRGASISCAETGCERSFHLPCAEDGECVTQYFGQHRNMPCTLPPCASSAPSAEEEGDSDP</sequence>
<dbReference type="Ensembl" id="ENSGALT00010013225.1">
    <property type="protein sequence ID" value="ENSGALP00010007787.1"/>
    <property type="gene ID" value="ENSGALG00010005528.1"/>
</dbReference>
<reference evidence="5" key="1">
    <citation type="submission" date="2020-11" db="EMBL/GenBank/DDBJ databases">
        <title>Gallus gallus (Chicken) genome, bGalGal1, GRCg7b, maternal haplotype autosomes + Z &amp; W.</title>
        <authorList>
            <person name="Warren W."/>
            <person name="Formenti G."/>
            <person name="Fedrigo O."/>
            <person name="Haase B."/>
            <person name="Mountcastle J."/>
            <person name="Balacco J."/>
            <person name="Tracey A."/>
            <person name="Schneider V."/>
            <person name="Okimoto R."/>
            <person name="Cheng H."/>
            <person name="Hawken R."/>
            <person name="Howe K."/>
            <person name="Jarvis E.D."/>
        </authorList>
    </citation>
    <scope>NUCLEOTIDE SEQUENCE [LARGE SCALE GENOMIC DNA]</scope>
    <source>
        <strain evidence="5">Broiler</strain>
    </source>
</reference>
<proteinExistence type="predicted"/>
<keyword evidence="1" id="KW-0479">Metal-binding</keyword>
<dbReference type="InterPro" id="IPR013083">
    <property type="entry name" value="Znf_RING/FYVE/PHD"/>
</dbReference>
<dbReference type="GO" id="GO:0008270">
    <property type="term" value="F:zinc ion binding"/>
    <property type="evidence" value="ECO:0007669"/>
    <property type="project" value="UniProtKB-KW"/>
</dbReference>
<evidence type="ECO:0000256" key="3">
    <source>
        <dbReference type="ARBA" id="ARBA00022833"/>
    </source>
</evidence>
<dbReference type="InterPro" id="IPR034732">
    <property type="entry name" value="EPHD"/>
</dbReference>
<dbReference type="Gene3D" id="3.30.40.10">
    <property type="entry name" value="Zinc/RING finger domain, C3HC4 (zinc finger)"/>
    <property type="match status" value="1"/>
</dbReference>
<dbReference type="Proteomes" id="UP000000539">
    <property type="component" value="Chromosome Z"/>
</dbReference>
<name>A0A8V0XUT3_CHICK</name>
<feature type="domain" description="PHD-type" evidence="4">
    <location>
        <begin position="24"/>
        <end position="140"/>
    </location>
</feature>
<reference evidence="5" key="3">
    <citation type="submission" date="2025-09" db="UniProtKB">
        <authorList>
            <consortium name="Ensembl"/>
        </authorList>
    </citation>
    <scope>IDENTIFICATION</scope>
    <source>
        <strain evidence="5">broiler</strain>
    </source>
</reference>
<evidence type="ECO:0000256" key="2">
    <source>
        <dbReference type="ARBA" id="ARBA00022771"/>
    </source>
</evidence>
<accession>A0A8V0XUT3</accession>
<reference evidence="5" key="2">
    <citation type="submission" date="2025-08" db="UniProtKB">
        <authorList>
            <consortium name="Ensembl"/>
        </authorList>
    </citation>
    <scope>IDENTIFICATION</scope>
    <source>
        <strain evidence="5">broiler</strain>
    </source>
</reference>
<dbReference type="PANTHER" id="PTHR12420:SF47">
    <property type="entry name" value="PHD FINGER PROTEIN 7"/>
    <property type="match status" value="1"/>
</dbReference>
<evidence type="ECO:0000313" key="6">
    <source>
        <dbReference type="Proteomes" id="UP000000539"/>
    </source>
</evidence>
<keyword evidence="6" id="KW-1185">Reference proteome</keyword>
<dbReference type="InterPro" id="IPR051188">
    <property type="entry name" value="PHD-type_Zinc_Finger"/>
</dbReference>
<dbReference type="PANTHER" id="PTHR12420">
    <property type="entry name" value="PHD FINGER PROTEIN"/>
    <property type="match status" value="1"/>
</dbReference>
<evidence type="ECO:0000256" key="1">
    <source>
        <dbReference type="ARBA" id="ARBA00022723"/>
    </source>
</evidence>
<organism evidence="5 6">
    <name type="scientific">Gallus gallus</name>
    <name type="common">Chicken</name>
    <dbReference type="NCBI Taxonomy" id="9031"/>
    <lineage>
        <taxon>Eukaryota</taxon>
        <taxon>Metazoa</taxon>
        <taxon>Chordata</taxon>
        <taxon>Craniata</taxon>
        <taxon>Vertebrata</taxon>
        <taxon>Euteleostomi</taxon>
        <taxon>Archelosauria</taxon>
        <taxon>Archosauria</taxon>
        <taxon>Dinosauria</taxon>
        <taxon>Saurischia</taxon>
        <taxon>Theropoda</taxon>
        <taxon>Coelurosauria</taxon>
        <taxon>Aves</taxon>
        <taxon>Neognathae</taxon>
        <taxon>Galloanserae</taxon>
        <taxon>Galliformes</taxon>
        <taxon>Phasianidae</taxon>
        <taxon>Phasianinae</taxon>
        <taxon>Gallus</taxon>
    </lineage>
</organism>
<keyword evidence="2" id="KW-0863">Zinc-finger</keyword>
<dbReference type="PROSITE" id="PS51805">
    <property type="entry name" value="EPHD"/>
    <property type="match status" value="1"/>
</dbReference>
<dbReference type="GeneTree" id="ENSGT00950000182865"/>
<dbReference type="AlphaFoldDB" id="A0A8V0XUT3"/>
<dbReference type="Pfam" id="PF13771">
    <property type="entry name" value="zf-HC5HC2H"/>
    <property type="match status" value="1"/>
</dbReference>
<keyword evidence="3" id="KW-0862">Zinc</keyword>